<dbReference type="GO" id="GO:0008270">
    <property type="term" value="F:zinc ion binding"/>
    <property type="evidence" value="ECO:0007669"/>
    <property type="project" value="UniProtKB-KW"/>
</dbReference>
<dbReference type="Pfam" id="PF00096">
    <property type="entry name" value="zf-C2H2"/>
    <property type="match status" value="4"/>
</dbReference>
<dbReference type="Gene3D" id="2.170.270.10">
    <property type="entry name" value="SET domain"/>
    <property type="match status" value="1"/>
</dbReference>
<evidence type="ECO:0000256" key="3">
    <source>
        <dbReference type="PROSITE-ProRule" id="PRU00042"/>
    </source>
</evidence>
<evidence type="ECO:0000313" key="6">
    <source>
        <dbReference type="EMBL" id="KAJ6633502.1"/>
    </source>
</evidence>
<dbReference type="Proteomes" id="UP001151699">
    <property type="component" value="Unassembled WGS sequence"/>
</dbReference>
<dbReference type="PROSITE" id="PS00028">
    <property type="entry name" value="ZINC_FINGER_C2H2_1"/>
    <property type="match status" value="3"/>
</dbReference>
<dbReference type="OrthoDB" id="9998363at2759"/>
<keyword evidence="3" id="KW-0479">Metal-binding</keyword>
<protein>
    <submittedName>
        <fullName evidence="6">PR domain zinc finger protein 13</fullName>
    </submittedName>
</protein>
<dbReference type="PROSITE" id="PS50157">
    <property type="entry name" value="ZINC_FINGER_C2H2_2"/>
    <property type="match status" value="3"/>
</dbReference>
<evidence type="ECO:0000259" key="5">
    <source>
        <dbReference type="PROSITE" id="PS50157"/>
    </source>
</evidence>
<keyword evidence="7" id="KW-1185">Reference proteome</keyword>
<evidence type="ECO:0000256" key="4">
    <source>
        <dbReference type="SAM" id="MobiDB-lite"/>
    </source>
</evidence>
<feature type="region of interest" description="Disordered" evidence="4">
    <location>
        <begin position="393"/>
        <end position="438"/>
    </location>
</feature>
<reference evidence="6" key="1">
    <citation type="submission" date="2022-07" db="EMBL/GenBank/DDBJ databases">
        <authorList>
            <person name="Trinca V."/>
            <person name="Uliana J.V.C."/>
            <person name="Torres T.T."/>
            <person name="Ward R.J."/>
            <person name="Monesi N."/>
        </authorList>
    </citation>
    <scope>NUCLEOTIDE SEQUENCE</scope>
    <source>
        <strain evidence="6">HSMRA1968</strain>
        <tissue evidence="6">Whole embryos</tissue>
    </source>
</reference>
<feature type="domain" description="C2H2-type" evidence="5">
    <location>
        <begin position="373"/>
        <end position="396"/>
    </location>
</feature>
<dbReference type="InterPro" id="IPR036236">
    <property type="entry name" value="Znf_C2H2_sf"/>
</dbReference>
<proteinExistence type="predicted"/>
<dbReference type="GO" id="GO:0010468">
    <property type="term" value="P:regulation of gene expression"/>
    <property type="evidence" value="ECO:0007669"/>
    <property type="project" value="TreeGrafter"/>
</dbReference>
<accession>A0A9Q0MNH6</accession>
<evidence type="ECO:0000256" key="1">
    <source>
        <dbReference type="ARBA" id="ARBA00023015"/>
    </source>
</evidence>
<dbReference type="AlphaFoldDB" id="A0A9Q0MNH6"/>
<comment type="caution">
    <text evidence="6">The sequence shown here is derived from an EMBL/GenBank/DDBJ whole genome shotgun (WGS) entry which is preliminary data.</text>
</comment>
<dbReference type="GO" id="GO:0005634">
    <property type="term" value="C:nucleus"/>
    <property type="evidence" value="ECO:0007669"/>
    <property type="project" value="TreeGrafter"/>
</dbReference>
<evidence type="ECO:0000256" key="2">
    <source>
        <dbReference type="ARBA" id="ARBA00023163"/>
    </source>
</evidence>
<dbReference type="PANTHER" id="PTHR16515:SF21">
    <property type="entry name" value="PR DOMAIN ZINC FINGER PROTEIN 13"/>
    <property type="match status" value="1"/>
</dbReference>
<name>A0A9Q0MNH6_9DIPT</name>
<keyword evidence="2" id="KW-0804">Transcription</keyword>
<feature type="domain" description="C2H2-type" evidence="5">
    <location>
        <begin position="344"/>
        <end position="371"/>
    </location>
</feature>
<keyword evidence="3" id="KW-0862">Zinc</keyword>
<sequence length="438" mass="49789">MVPFTQKNCHIVRPSTVISRDGNNTESSLWSVWTSNMCTDSKLKKNQQKLNNLSRRIVDSIKTNNSSASVSGCFASEFITKDTKTKPINAIDAYLTGDQVKLYYLSARSGYLQADDKEPDNTWIKNLKLSMDPHSNNVILEVSNDELRVRTIRSINANDEITLWFSEEILAAMDIPFLTPTNIRDKNNYTCNICEKTFENPNPLKIHIATDCERLSENVLWSRLETFRHRNIKPTYESSTPPCSLLHYHQTVQQRLSAFQPVRTNTQYNNASCSSSNTSSYQILPSVLNVESEQAITAAAHLETIVSNMGTSKQGHLCIYCGKLYSRKYGLKIHIRTHTGFKPLKCKYCYRPFGDPSNLNKHVRLHVQGNTVYKCTDCGKVLVRRRDLQRHIQTRHRKCDGDNDEKSNSSGFYGDVTFGAGTSESDDDKSINEMIEVE</sequence>
<dbReference type="Gene3D" id="3.30.160.60">
    <property type="entry name" value="Classic Zinc Finger"/>
    <property type="match status" value="2"/>
</dbReference>
<dbReference type="SUPFAM" id="SSF57667">
    <property type="entry name" value="beta-beta-alpha zinc fingers"/>
    <property type="match status" value="2"/>
</dbReference>
<organism evidence="6 7">
    <name type="scientific">Pseudolycoriella hygida</name>
    <dbReference type="NCBI Taxonomy" id="35572"/>
    <lineage>
        <taxon>Eukaryota</taxon>
        <taxon>Metazoa</taxon>
        <taxon>Ecdysozoa</taxon>
        <taxon>Arthropoda</taxon>
        <taxon>Hexapoda</taxon>
        <taxon>Insecta</taxon>
        <taxon>Pterygota</taxon>
        <taxon>Neoptera</taxon>
        <taxon>Endopterygota</taxon>
        <taxon>Diptera</taxon>
        <taxon>Nematocera</taxon>
        <taxon>Sciaroidea</taxon>
        <taxon>Sciaridae</taxon>
        <taxon>Pseudolycoriella</taxon>
    </lineage>
</organism>
<dbReference type="PANTHER" id="PTHR16515">
    <property type="entry name" value="PR DOMAIN ZINC FINGER PROTEIN"/>
    <property type="match status" value="1"/>
</dbReference>
<gene>
    <name evidence="6" type="primary">Prdm13</name>
    <name evidence="6" type="ORF">Bhyg_15707</name>
</gene>
<dbReference type="EMBL" id="WJQU01001962">
    <property type="protein sequence ID" value="KAJ6633502.1"/>
    <property type="molecule type" value="Genomic_DNA"/>
</dbReference>
<evidence type="ECO:0000313" key="7">
    <source>
        <dbReference type="Proteomes" id="UP001151699"/>
    </source>
</evidence>
<dbReference type="FunFam" id="3.30.160.60:FF:004173">
    <property type="match status" value="1"/>
</dbReference>
<feature type="domain" description="C2H2-type" evidence="5">
    <location>
        <begin position="316"/>
        <end position="343"/>
    </location>
</feature>
<dbReference type="SMART" id="SM00355">
    <property type="entry name" value="ZnF_C2H2"/>
    <property type="match status" value="4"/>
</dbReference>
<dbReference type="InterPro" id="IPR050331">
    <property type="entry name" value="Zinc_finger"/>
</dbReference>
<dbReference type="InterPro" id="IPR013087">
    <property type="entry name" value="Znf_C2H2_type"/>
</dbReference>
<keyword evidence="3" id="KW-0863">Zinc-finger</keyword>
<keyword evidence="1" id="KW-0805">Transcription regulation</keyword>
<dbReference type="InterPro" id="IPR046341">
    <property type="entry name" value="SET_dom_sf"/>
</dbReference>